<keyword evidence="7 8" id="KW-0413">Isomerase</keyword>
<feature type="short sequence motif" description="GyrA-box" evidence="8">
    <location>
        <begin position="526"/>
        <end position="532"/>
    </location>
</feature>
<evidence type="ECO:0000256" key="1">
    <source>
        <dbReference type="ARBA" id="ARBA00000185"/>
    </source>
</evidence>
<dbReference type="Gene3D" id="3.30.1360.40">
    <property type="match status" value="1"/>
</dbReference>
<dbReference type="Gene3D" id="2.120.10.90">
    <property type="entry name" value="DNA gyrase/topoisomerase IV, subunit A, C-terminal"/>
    <property type="match status" value="1"/>
</dbReference>
<dbReference type="NCBIfam" id="NF004044">
    <property type="entry name" value="PRK05561.1"/>
    <property type="match status" value="1"/>
</dbReference>
<dbReference type="InterPro" id="IPR013760">
    <property type="entry name" value="Topo_IIA-like_dom_sf"/>
</dbReference>
<dbReference type="PROSITE" id="PS52040">
    <property type="entry name" value="TOPO_IIA"/>
    <property type="match status" value="1"/>
</dbReference>
<dbReference type="InterPro" id="IPR006691">
    <property type="entry name" value="GyrA/parC_rep"/>
</dbReference>
<evidence type="ECO:0000256" key="5">
    <source>
        <dbReference type="ARBA" id="ARBA00023029"/>
    </source>
</evidence>
<comment type="catalytic activity">
    <reaction evidence="1 8 9">
        <text>ATP-dependent breakage, passage and rejoining of double-stranded DNA.</text>
        <dbReference type="EC" id="5.6.2.2"/>
    </reaction>
</comment>
<comment type="function">
    <text evidence="8">A type II topoisomerase that negatively supercoils closed circular double-stranded (ds) DNA in an ATP-dependent manner to modulate DNA topology and maintain chromosomes in an underwound state. Negative supercoiling favors strand separation, and DNA replication, transcription, recombination and repair, all of which involve strand separation. Also able to catalyze the interconversion of other topological isomers of dsDNA rings, including catenanes and knotted rings. Type II topoisomerases break and join 2 DNA strands simultaneously in an ATP-dependent manner.</text>
</comment>
<evidence type="ECO:0000256" key="4">
    <source>
        <dbReference type="ARBA" id="ARBA00022840"/>
    </source>
</evidence>
<feature type="active site" description="O-(5'-phospho-DNA)-tyrosine intermediate" evidence="8 9">
    <location>
        <position position="124"/>
    </location>
</feature>
<proteinExistence type="inferred from homology"/>
<evidence type="ECO:0000256" key="6">
    <source>
        <dbReference type="ARBA" id="ARBA00023125"/>
    </source>
</evidence>
<dbReference type="InterPro" id="IPR035516">
    <property type="entry name" value="Gyrase/topoIV_suA_C"/>
</dbReference>
<dbReference type="Pfam" id="PF03989">
    <property type="entry name" value="DNA_gyraseA_C"/>
    <property type="match status" value="6"/>
</dbReference>
<comment type="caution">
    <text evidence="11">The sequence shown here is derived from an EMBL/GenBank/DDBJ whole genome shotgun (WGS) entry which is preliminary data.</text>
</comment>
<keyword evidence="6 8" id="KW-0238">DNA-binding</keyword>
<evidence type="ECO:0000256" key="7">
    <source>
        <dbReference type="ARBA" id="ARBA00023235"/>
    </source>
</evidence>
<evidence type="ECO:0000313" key="12">
    <source>
        <dbReference type="Proteomes" id="UP001481872"/>
    </source>
</evidence>
<dbReference type="PANTHER" id="PTHR43493">
    <property type="entry name" value="DNA GYRASE/TOPOISOMERASE SUBUNIT A"/>
    <property type="match status" value="1"/>
</dbReference>
<dbReference type="SUPFAM" id="SSF101904">
    <property type="entry name" value="GyrA/ParC C-terminal domain-like"/>
    <property type="match status" value="1"/>
</dbReference>
<evidence type="ECO:0000256" key="2">
    <source>
        <dbReference type="ARBA" id="ARBA00008263"/>
    </source>
</evidence>
<dbReference type="NCBIfam" id="NF004043">
    <property type="entry name" value="PRK05560.1"/>
    <property type="match status" value="1"/>
</dbReference>
<feature type="domain" description="Topo IIA-type catalytic" evidence="10">
    <location>
        <begin position="36"/>
        <end position="499"/>
    </location>
</feature>
<comment type="subcellular location">
    <subcellularLocation>
        <location evidence="8">Cytoplasm</location>
    </subcellularLocation>
</comment>
<dbReference type="InterPro" id="IPR013758">
    <property type="entry name" value="Topo_IIA_A/C_ab"/>
</dbReference>
<evidence type="ECO:0000313" key="11">
    <source>
        <dbReference type="EMBL" id="MEQ3353077.1"/>
    </source>
</evidence>
<name>A0ABV1J762_9FIRM</name>
<dbReference type="SMART" id="SM00434">
    <property type="entry name" value="TOP4c"/>
    <property type="match status" value="1"/>
</dbReference>
<dbReference type="EMBL" id="JBBNPS010000003">
    <property type="protein sequence ID" value="MEQ3353077.1"/>
    <property type="molecule type" value="Genomic_DNA"/>
</dbReference>
<evidence type="ECO:0000256" key="3">
    <source>
        <dbReference type="ARBA" id="ARBA00022741"/>
    </source>
</evidence>
<keyword evidence="3 8" id="KW-0547">Nucleotide-binding</keyword>
<comment type="similarity">
    <text evidence="2 8">Belongs to the type II topoisomerase GyrA/ParC subunit family.</text>
</comment>
<evidence type="ECO:0000256" key="9">
    <source>
        <dbReference type="PROSITE-ProRule" id="PRU01384"/>
    </source>
</evidence>
<dbReference type="EC" id="5.6.2.2" evidence="8"/>
<dbReference type="RefSeq" id="WP_349053487.1">
    <property type="nucleotide sequence ID" value="NZ_JBBNPS010000003.1"/>
</dbReference>
<dbReference type="NCBIfam" id="TIGR01063">
    <property type="entry name" value="gyrA"/>
    <property type="match status" value="1"/>
</dbReference>
<dbReference type="SUPFAM" id="SSF56719">
    <property type="entry name" value="Type II DNA topoisomerase"/>
    <property type="match status" value="1"/>
</dbReference>
<dbReference type="CDD" id="cd00187">
    <property type="entry name" value="TOP4c"/>
    <property type="match status" value="1"/>
</dbReference>
<dbReference type="InterPro" id="IPR005743">
    <property type="entry name" value="GyrA"/>
</dbReference>
<keyword evidence="8" id="KW-0963">Cytoplasm</keyword>
<dbReference type="Gene3D" id="1.10.268.10">
    <property type="entry name" value="Topoisomerase, domain 3"/>
    <property type="match status" value="1"/>
</dbReference>
<sequence length="808" mass="90690">MAKFANESGIQDVVLEKAMKKAYLEYSMSVIVARALPDVRDGLKPVHRRILYGMQQQGLTPDKPHRKSARLVGDVMGKYHPHGDSSIYDAVVRLAQDFNIRYPLADGQGNFGSMDGDSPAAMRYTEVRMSKLAMEMLRDINKDTVDFVPNFDEELTEPSVLPSRFPNLLVNGSAGIAVGMATNMAPHNMNEVIDGVIAYMEDETISLEKMMTHIKGPDFPTGAFIMGKEGIKEAYKTGRGKVKVRARAEIEPLKSKYQIVVTEFPYQVNKARVIEKIAELVKDKKIDGISDIRDESNRRGVRMVVELKRDANPHVVLNRLYKETQLQITFGIINLALVDGVPKELTLLELIHYYVMHQRDVVTRRSTFDLNKAKARVHIIEGLKLAIDHIDEIIEIVKSYRTDEEIKAKFTERFGLTDIQGQAILDMRIKRLSGLQVEKLEEEYRELLALIEKLELILSDPKVLDKTIQEELLEIKEKYGDLRRTVITKSDGEMEDADLIEDEEVVVTLTNSGYIKRMPEGTYKPQHRGGQGISALNKKADDFVTSLFITSTLDTILFFTDCGQVYKKQAYEIPAAGRNAKGTAIVNLLQLEEGERIQSIIPIDQVADDDNLFLVTRRGYIKKTKMGEYKNIRKNGLIAMGLREGDTMIGGIQCGDDDDLIFVTKKGMSLRFKGGELREQGRTAMGVIGIRLDEDDEVVSFVKAEEGKTLAVISEYGYGKRTAMEEYKVQNRGGKGLITYRIKEKTGQLVSAKVLNDGDEIMMISEDGAIIRLKAESISILGRATSGVKLMNIKDSHIVAVAEYVGEE</sequence>
<dbReference type="GO" id="GO:0003918">
    <property type="term" value="F:DNA topoisomerase type II (double strand cut, ATP-hydrolyzing) activity"/>
    <property type="evidence" value="ECO:0007669"/>
    <property type="project" value="UniProtKB-EC"/>
</dbReference>
<dbReference type="InterPro" id="IPR002205">
    <property type="entry name" value="Topo_IIA_dom_A"/>
</dbReference>
<evidence type="ECO:0000259" key="10">
    <source>
        <dbReference type="PROSITE" id="PS52040"/>
    </source>
</evidence>
<dbReference type="InterPro" id="IPR013757">
    <property type="entry name" value="Topo_IIA_A_a_sf"/>
</dbReference>
<dbReference type="HAMAP" id="MF_01897">
    <property type="entry name" value="GyrA"/>
    <property type="match status" value="1"/>
</dbReference>
<evidence type="ECO:0000256" key="8">
    <source>
        <dbReference type="HAMAP-Rule" id="MF_01897"/>
    </source>
</evidence>
<dbReference type="Pfam" id="PF00521">
    <property type="entry name" value="DNA_topoisoIV"/>
    <property type="match status" value="1"/>
</dbReference>
<protein>
    <recommendedName>
        <fullName evidence="8">DNA gyrase subunit A</fullName>
        <ecNumber evidence="8">5.6.2.2</ecNumber>
    </recommendedName>
</protein>
<keyword evidence="4 8" id="KW-0067">ATP-binding</keyword>
<dbReference type="Gene3D" id="3.90.199.10">
    <property type="entry name" value="Topoisomerase II, domain 5"/>
    <property type="match status" value="1"/>
</dbReference>
<dbReference type="Proteomes" id="UP001481872">
    <property type="component" value="Unassembled WGS sequence"/>
</dbReference>
<dbReference type="InterPro" id="IPR050220">
    <property type="entry name" value="Type_II_DNA_Topoisomerases"/>
</dbReference>
<accession>A0ABV1J762</accession>
<comment type="miscellaneous">
    <text evidence="8">Few gyrases are as efficient as E.coli at forming negative supercoils. Not all organisms have 2 type II topoisomerases; in organisms with a single type II topoisomerase this enzyme also has to decatenate newly replicated chromosomes.</text>
</comment>
<reference evidence="11 12" key="1">
    <citation type="submission" date="2024-04" db="EMBL/GenBank/DDBJ databases">
        <title>Human intestinal bacterial collection.</title>
        <authorList>
            <person name="Pauvert C."/>
            <person name="Hitch T.C.A."/>
            <person name="Clavel T."/>
        </authorList>
    </citation>
    <scope>NUCLEOTIDE SEQUENCE [LARGE SCALE GENOMIC DNA]</scope>
    <source>
        <strain evidence="11 12">CLA-SR-H026</strain>
    </source>
</reference>
<comment type="subunit">
    <text evidence="8">Heterotetramer, composed of two GyrA and two GyrB chains. In the heterotetramer, GyrA contains the active site tyrosine that forms a transient covalent intermediate with DNA, while GyrB binds cofactors and catalyzes ATP hydrolysis.</text>
</comment>
<keyword evidence="12" id="KW-1185">Reference proteome</keyword>
<organism evidence="11 12">
    <name type="scientific">Aedoeadaptatus acetigenes</name>
    <dbReference type="NCBI Taxonomy" id="2981723"/>
    <lineage>
        <taxon>Bacteria</taxon>
        <taxon>Bacillati</taxon>
        <taxon>Bacillota</taxon>
        <taxon>Tissierellia</taxon>
        <taxon>Tissierellales</taxon>
        <taxon>Peptoniphilaceae</taxon>
        <taxon>Aedoeadaptatus</taxon>
    </lineage>
</organism>
<gene>
    <name evidence="8 11" type="primary">gyrA</name>
    <name evidence="11" type="ORF">AAA081_02005</name>
</gene>
<dbReference type="PANTHER" id="PTHR43493:SF5">
    <property type="entry name" value="DNA GYRASE SUBUNIT A, CHLOROPLASTIC_MITOCHONDRIAL"/>
    <property type="match status" value="1"/>
</dbReference>
<keyword evidence="5 8" id="KW-0799">Topoisomerase</keyword>